<sequence length="91" mass="10531">MMANWTLSPTKRFPDPQIYLLTVGMNDEVIMNALVAFYKVLGWTDLANTYKDKVASYYPGLDLTKTNYIHSGVSFSYRHSKPYLSLYYSPF</sequence>
<dbReference type="OrthoDB" id="5392033at2759"/>
<dbReference type="Proteomes" id="UP000824596">
    <property type="component" value="Unassembled WGS sequence"/>
</dbReference>
<evidence type="ECO:0000256" key="2">
    <source>
        <dbReference type="ARBA" id="ARBA00022679"/>
    </source>
</evidence>
<dbReference type="AlphaFoldDB" id="A0A9P8MWI6"/>
<dbReference type="PANTHER" id="PTHR40627:SF3">
    <property type="entry name" value="PRENYLTRANSFERASE ASQH2-RELATED"/>
    <property type="match status" value="1"/>
</dbReference>
<dbReference type="PANTHER" id="PTHR40627">
    <property type="entry name" value="INDOLE PRENYLTRANSFERASE TDIB-RELATED"/>
    <property type="match status" value="1"/>
</dbReference>
<dbReference type="RefSeq" id="XP_044720048.1">
    <property type="nucleotide sequence ID" value="XM_044865108.1"/>
</dbReference>
<dbReference type="GO" id="GO:0009820">
    <property type="term" value="P:alkaloid metabolic process"/>
    <property type="evidence" value="ECO:0007669"/>
    <property type="project" value="InterPro"/>
</dbReference>
<dbReference type="GO" id="GO:0016765">
    <property type="term" value="F:transferase activity, transferring alkyl or aryl (other than methyl) groups"/>
    <property type="evidence" value="ECO:0007669"/>
    <property type="project" value="InterPro"/>
</dbReference>
<dbReference type="InterPro" id="IPR017795">
    <property type="entry name" value="ABBA_NscD-like"/>
</dbReference>
<dbReference type="GeneID" id="68355766"/>
<comment type="caution">
    <text evidence="3">The sequence shown here is derived from an EMBL/GenBank/DDBJ whole genome shotgun (WGS) entry which is preliminary data.</text>
</comment>
<name>A0A9P8MWI6_9HYPO</name>
<evidence type="ECO:0000256" key="1">
    <source>
        <dbReference type="ARBA" id="ARBA00010209"/>
    </source>
</evidence>
<keyword evidence="4" id="KW-1185">Reference proteome</keyword>
<proteinExistence type="inferred from homology"/>
<reference evidence="3" key="1">
    <citation type="submission" date="2021-09" db="EMBL/GenBank/DDBJ databases">
        <title>A high-quality genome of the endoparasitic fungus Hirsutella rhossiliensis with a comparison of Hirsutella genomes reveals transposable elements contributing to genome size variation.</title>
        <authorList>
            <person name="Lin R."/>
            <person name="Jiao Y."/>
            <person name="Sun X."/>
            <person name="Ling J."/>
            <person name="Xie B."/>
            <person name="Cheng X."/>
        </authorList>
    </citation>
    <scope>NUCLEOTIDE SEQUENCE</scope>
    <source>
        <strain evidence="3">HR02</strain>
    </source>
</reference>
<accession>A0A9P8MWI6</accession>
<evidence type="ECO:0000313" key="4">
    <source>
        <dbReference type="Proteomes" id="UP000824596"/>
    </source>
</evidence>
<dbReference type="EMBL" id="JAIZPD010000006">
    <property type="protein sequence ID" value="KAH0962535.1"/>
    <property type="molecule type" value="Genomic_DNA"/>
</dbReference>
<organism evidence="3 4">
    <name type="scientific">Hirsutella rhossiliensis</name>
    <dbReference type="NCBI Taxonomy" id="111463"/>
    <lineage>
        <taxon>Eukaryota</taxon>
        <taxon>Fungi</taxon>
        <taxon>Dikarya</taxon>
        <taxon>Ascomycota</taxon>
        <taxon>Pezizomycotina</taxon>
        <taxon>Sordariomycetes</taxon>
        <taxon>Hypocreomycetidae</taxon>
        <taxon>Hypocreales</taxon>
        <taxon>Ophiocordycipitaceae</taxon>
        <taxon>Hirsutella</taxon>
    </lineage>
</organism>
<keyword evidence="2" id="KW-0808">Transferase</keyword>
<dbReference type="Pfam" id="PF11991">
    <property type="entry name" value="Trp_DMAT"/>
    <property type="match status" value="1"/>
</dbReference>
<comment type="similarity">
    <text evidence="1">Belongs to the tryptophan dimethylallyltransferase family.</text>
</comment>
<protein>
    <submittedName>
        <fullName evidence="3">Tryptophan dimethylallyltransferase domain-containing protein</fullName>
    </submittedName>
</protein>
<gene>
    <name evidence="3" type="ORF">HRG_06637</name>
</gene>
<evidence type="ECO:0000313" key="3">
    <source>
        <dbReference type="EMBL" id="KAH0962535.1"/>
    </source>
</evidence>